<protein>
    <submittedName>
        <fullName evidence="1">Uncharacterized protein</fullName>
    </submittedName>
</protein>
<reference evidence="1" key="1">
    <citation type="submission" date="2020-06" db="EMBL/GenBank/DDBJ databases">
        <authorList>
            <person name="Li T."/>
            <person name="Hu X."/>
            <person name="Zhang T."/>
            <person name="Song X."/>
            <person name="Zhang H."/>
            <person name="Dai N."/>
            <person name="Sheng W."/>
            <person name="Hou X."/>
            <person name="Wei L."/>
        </authorList>
    </citation>
    <scope>NUCLEOTIDE SEQUENCE</scope>
    <source>
        <strain evidence="1">KEN1</strain>
        <tissue evidence="1">Leaf</tissue>
    </source>
</reference>
<comment type="caution">
    <text evidence="1">The sequence shown here is derived from an EMBL/GenBank/DDBJ whole genome shotgun (WGS) entry which is preliminary data.</text>
</comment>
<name>A0AAW2X8E8_9LAMI</name>
<evidence type="ECO:0000313" key="1">
    <source>
        <dbReference type="EMBL" id="KAL0449057.1"/>
    </source>
</evidence>
<organism evidence="1">
    <name type="scientific">Sesamum latifolium</name>
    <dbReference type="NCBI Taxonomy" id="2727402"/>
    <lineage>
        <taxon>Eukaryota</taxon>
        <taxon>Viridiplantae</taxon>
        <taxon>Streptophyta</taxon>
        <taxon>Embryophyta</taxon>
        <taxon>Tracheophyta</taxon>
        <taxon>Spermatophyta</taxon>
        <taxon>Magnoliopsida</taxon>
        <taxon>eudicotyledons</taxon>
        <taxon>Gunneridae</taxon>
        <taxon>Pentapetalae</taxon>
        <taxon>asterids</taxon>
        <taxon>lamiids</taxon>
        <taxon>Lamiales</taxon>
        <taxon>Pedaliaceae</taxon>
        <taxon>Sesamum</taxon>
    </lineage>
</organism>
<reference evidence="1" key="2">
    <citation type="journal article" date="2024" name="Plant">
        <title>Genomic evolution and insights into agronomic trait innovations of Sesamum species.</title>
        <authorList>
            <person name="Miao H."/>
            <person name="Wang L."/>
            <person name="Qu L."/>
            <person name="Liu H."/>
            <person name="Sun Y."/>
            <person name="Le M."/>
            <person name="Wang Q."/>
            <person name="Wei S."/>
            <person name="Zheng Y."/>
            <person name="Lin W."/>
            <person name="Duan Y."/>
            <person name="Cao H."/>
            <person name="Xiong S."/>
            <person name="Wang X."/>
            <person name="Wei L."/>
            <person name="Li C."/>
            <person name="Ma Q."/>
            <person name="Ju M."/>
            <person name="Zhao R."/>
            <person name="Li G."/>
            <person name="Mu C."/>
            <person name="Tian Q."/>
            <person name="Mei H."/>
            <person name="Zhang T."/>
            <person name="Gao T."/>
            <person name="Zhang H."/>
        </authorList>
    </citation>
    <scope>NUCLEOTIDE SEQUENCE</scope>
    <source>
        <strain evidence="1">KEN1</strain>
    </source>
</reference>
<dbReference type="AlphaFoldDB" id="A0AAW2X8E8"/>
<gene>
    <name evidence="1" type="ORF">Slati_1462100</name>
</gene>
<sequence length="89" mass="9368">MEALPGAQVKEHCAFYLLVAQGLGSLLHPRRLGGLPQVAGPLVEGLLQAHALVGQPPLRVGWLSVTLVTAPPWRCPKKCFDGAGQPQGP</sequence>
<dbReference type="EMBL" id="JACGWN010000005">
    <property type="protein sequence ID" value="KAL0449057.1"/>
    <property type="molecule type" value="Genomic_DNA"/>
</dbReference>
<proteinExistence type="predicted"/>
<accession>A0AAW2X8E8</accession>